<organism evidence="1 2">
    <name type="scientific">Acaulospora colombiana</name>
    <dbReference type="NCBI Taxonomy" id="27376"/>
    <lineage>
        <taxon>Eukaryota</taxon>
        <taxon>Fungi</taxon>
        <taxon>Fungi incertae sedis</taxon>
        <taxon>Mucoromycota</taxon>
        <taxon>Glomeromycotina</taxon>
        <taxon>Glomeromycetes</taxon>
        <taxon>Diversisporales</taxon>
        <taxon>Acaulosporaceae</taxon>
        <taxon>Acaulospora</taxon>
    </lineage>
</organism>
<comment type="caution">
    <text evidence="1">The sequence shown here is derived from an EMBL/GenBank/DDBJ whole genome shotgun (WGS) entry which is preliminary data.</text>
</comment>
<proteinExistence type="predicted"/>
<sequence>MRTKVEELDSKLRQELGGILYRQRGDVLPESGISGPLSVAQRWKRARREKAPASDELNWLVEFGLRN</sequence>
<protein>
    <submittedName>
        <fullName evidence="1">2740_t:CDS:1</fullName>
    </submittedName>
</protein>
<dbReference type="EMBL" id="CAJVPT010017455">
    <property type="protein sequence ID" value="CAG8626614.1"/>
    <property type="molecule type" value="Genomic_DNA"/>
</dbReference>
<gene>
    <name evidence="1" type="ORF">ACOLOM_LOCUS7505</name>
</gene>
<evidence type="ECO:0000313" key="1">
    <source>
        <dbReference type="EMBL" id="CAG8626614.1"/>
    </source>
</evidence>
<accession>A0ACA9N0M6</accession>
<evidence type="ECO:0000313" key="2">
    <source>
        <dbReference type="Proteomes" id="UP000789525"/>
    </source>
</evidence>
<name>A0ACA9N0M6_9GLOM</name>
<reference evidence="1" key="1">
    <citation type="submission" date="2021-06" db="EMBL/GenBank/DDBJ databases">
        <authorList>
            <person name="Kallberg Y."/>
            <person name="Tangrot J."/>
            <person name="Rosling A."/>
        </authorList>
    </citation>
    <scope>NUCLEOTIDE SEQUENCE</scope>
    <source>
        <strain evidence="1">CL356</strain>
    </source>
</reference>
<keyword evidence="2" id="KW-1185">Reference proteome</keyword>
<dbReference type="Proteomes" id="UP000789525">
    <property type="component" value="Unassembled WGS sequence"/>
</dbReference>